<keyword evidence="2" id="KW-0677">Repeat</keyword>
<dbReference type="PROSITE" id="PS50011">
    <property type="entry name" value="PROTEIN_KINASE_DOM"/>
    <property type="match status" value="1"/>
</dbReference>
<dbReference type="GO" id="GO:0004672">
    <property type="term" value="F:protein kinase activity"/>
    <property type="evidence" value="ECO:0007669"/>
    <property type="project" value="InterPro"/>
</dbReference>
<dbReference type="InterPro" id="IPR032675">
    <property type="entry name" value="LRR_dom_sf"/>
</dbReference>
<evidence type="ECO:0000313" key="5">
    <source>
        <dbReference type="Proteomes" id="UP000266673"/>
    </source>
</evidence>
<dbReference type="AlphaFoldDB" id="A0A397UDC1"/>
<dbReference type="PANTHER" id="PTHR24114:SF2">
    <property type="entry name" value="F-BOX DOMAIN-CONTAINING PROTEIN-RELATED"/>
    <property type="match status" value="1"/>
</dbReference>
<accession>A0A397UDC1</accession>
<sequence length="650" mass="72606">MSYMAHGSLHEYLSKNFKDITWLMKLRFLRDIVIGIKWIHKNKIIHRDIHGGNILLEKLTNVNSTESFIADLGFSRPANEDSEGSDPKIYGIMPYVAPELFNKINKTQYSFSSDIYSLGMIMWELTNGRRPFYDRAYDAHLMFKICNKLRPDITEDTPSCWANLMQQCWHSDSLKRPSINEIYSEINSNYWNVNKIFIDAENKRQELLESGKFIVRSIHPHSITHSQLLNPTIDSMLSNLFQNFRTSTSSSIDYLQRVRSCYSFNIMETNDLNTIINKSVSKKHSIEFLLDNKNETKRRKLFDNELCTNSLQTTEQEIIESRSHTFSVSDAINLITTLGDLWHNSDKLCSEAGKTLVKVLSKNSTLKNLILRSKNLCNASGKALAETLCKNITITSLNLENNNLTDEAGKALAKALHKNTVLTHLNLNNNLLSHETVKALAEALCKNSVLTNLYLQRNKLGDNEGIALAKALYVNTFLTNLDLSKNQLGESAGKALAETLCKNSTLTNLNLGDNKVRELAGKELAEALCKNTTLNNFDLSNNGLHESAGKALAEVLCKNTALTNLNLGYNMLGDSTVKALADALSKNATLINLNLYRTGLLESAGKALAEVLCKNTALTNLNLGNNLSGDSTIKALADALSKNTTLTHLD</sequence>
<dbReference type="InterPro" id="IPR011009">
    <property type="entry name" value="Kinase-like_dom_sf"/>
</dbReference>
<dbReference type="PANTHER" id="PTHR24114">
    <property type="entry name" value="LEUCINE RICH REPEAT FAMILY PROTEIN"/>
    <property type="match status" value="1"/>
</dbReference>
<keyword evidence="1" id="KW-0433">Leucine-rich repeat</keyword>
<comment type="caution">
    <text evidence="4">The sequence shown here is derived from an EMBL/GenBank/DDBJ whole genome shotgun (WGS) entry which is preliminary data.</text>
</comment>
<dbReference type="Pfam" id="PF13516">
    <property type="entry name" value="LRR_6"/>
    <property type="match status" value="2"/>
</dbReference>
<dbReference type="Gene3D" id="1.10.510.10">
    <property type="entry name" value="Transferase(Phosphotransferase) domain 1"/>
    <property type="match status" value="1"/>
</dbReference>
<reference evidence="4 5" key="1">
    <citation type="submission" date="2018-06" db="EMBL/GenBank/DDBJ databases">
        <title>Comparative genomics reveals the genomic features of Rhizophagus irregularis, R. cerebriforme, R. diaphanum and Gigaspora rosea, and their symbiotic lifestyle signature.</title>
        <authorList>
            <person name="Morin E."/>
            <person name="San Clemente H."/>
            <person name="Chen E.C.H."/>
            <person name="De La Providencia I."/>
            <person name="Hainaut M."/>
            <person name="Kuo A."/>
            <person name="Kohler A."/>
            <person name="Murat C."/>
            <person name="Tang N."/>
            <person name="Roy S."/>
            <person name="Loubradou J."/>
            <person name="Henrissat B."/>
            <person name="Grigoriev I.V."/>
            <person name="Corradi N."/>
            <person name="Roux C."/>
            <person name="Martin F.M."/>
        </authorList>
    </citation>
    <scope>NUCLEOTIDE SEQUENCE [LARGE SCALE GENOMIC DNA]</scope>
    <source>
        <strain evidence="4 5">DAOM 194757</strain>
    </source>
</reference>
<proteinExistence type="predicted"/>
<dbReference type="InterPro" id="IPR001245">
    <property type="entry name" value="Ser-Thr/Tyr_kinase_cat_dom"/>
</dbReference>
<evidence type="ECO:0000259" key="3">
    <source>
        <dbReference type="PROSITE" id="PS50011"/>
    </source>
</evidence>
<evidence type="ECO:0000313" key="4">
    <source>
        <dbReference type="EMBL" id="RIB08174.1"/>
    </source>
</evidence>
<organism evidence="4 5">
    <name type="scientific">Gigaspora rosea</name>
    <dbReference type="NCBI Taxonomy" id="44941"/>
    <lineage>
        <taxon>Eukaryota</taxon>
        <taxon>Fungi</taxon>
        <taxon>Fungi incertae sedis</taxon>
        <taxon>Mucoromycota</taxon>
        <taxon>Glomeromycotina</taxon>
        <taxon>Glomeromycetes</taxon>
        <taxon>Diversisporales</taxon>
        <taxon>Gigasporaceae</taxon>
        <taxon>Gigaspora</taxon>
    </lineage>
</organism>
<dbReference type="InterPro" id="IPR000719">
    <property type="entry name" value="Prot_kinase_dom"/>
</dbReference>
<protein>
    <recommendedName>
        <fullName evidence="3">Protein kinase domain-containing protein</fullName>
    </recommendedName>
</protein>
<evidence type="ECO:0000256" key="2">
    <source>
        <dbReference type="ARBA" id="ARBA00022737"/>
    </source>
</evidence>
<dbReference type="SUPFAM" id="SSF52047">
    <property type="entry name" value="RNI-like"/>
    <property type="match status" value="2"/>
</dbReference>
<dbReference type="EMBL" id="QKWP01001543">
    <property type="protein sequence ID" value="RIB08174.1"/>
    <property type="molecule type" value="Genomic_DNA"/>
</dbReference>
<dbReference type="Gene3D" id="3.80.10.10">
    <property type="entry name" value="Ribonuclease Inhibitor"/>
    <property type="match status" value="4"/>
</dbReference>
<evidence type="ECO:0000256" key="1">
    <source>
        <dbReference type="ARBA" id="ARBA00022614"/>
    </source>
</evidence>
<dbReference type="OrthoDB" id="333024at2759"/>
<gene>
    <name evidence="4" type="ORF">C2G38_370465</name>
</gene>
<dbReference type="InterPro" id="IPR052394">
    <property type="entry name" value="LRR-containing"/>
</dbReference>
<feature type="domain" description="Protein kinase" evidence="3">
    <location>
        <begin position="1"/>
        <end position="198"/>
    </location>
</feature>
<keyword evidence="5" id="KW-1185">Reference proteome</keyword>
<dbReference type="SMART" id="SM00368">
    <property type="entry name" value="LRR_RI"/>
    <property type="match status" value="10"/>
</dbReference>
<dbReference type="InterPro" id="IPR001611">
    <property type="entry name" value="Leu-rich_rpt"/>
</dbReference>
<dbReference type="PRINTS" id="PR00109">
    <property type="entry name" value="TYRKINASE"/>
</dbReference>
<dbReference type="GO" id="GO:0005524">
    <property type="term" value="F:ATP binding"/>
    <property type="evidence" value="ECO:0007669"/>
    <property type="project" value="InterPro"/>
</dbReference>
<dbReference type="Pfam" id="PF07714">
    <property type="entry name" value="PK_Tyr_Ser-Thr"/>
    <property type="match status" value="1"/>
</dbReference>
<name>A0A397UDC1_9GLOM</name>
<dbReference type="Proteomes" id="UP000266673">
    <property type="component" value="Unassembled WGS sequence"/>
</dbReference>
<dbReference type="SUPFAM" id="SSF56112">
    <property type="entry name" value="Protein kinase-like (PK-like)"/>
    <property type="match status" value="1"/>
</dbReference>